<proteinExistence type="predicted"/>
<feature type="chain" id="PRO_5020647883" evidence="2">
    <location>
        <begin position="28"/>
        <end position="335"/>
    </location>
</feature>
<reference evidence="5" key="1">
    <citation type="journal article" date="2019" name="J. Bacteriol.">
        <title>A Mutagenic Screen Identifies a TonB-Dependent Receptor Required for the Lanthanide Metal Switch in the Type I Methanotroph 'Methylotuvimicrobium buryatense' 5GB1C.</title>
        <authorList>
            <person name="Groom J.D."/>
            <person name="Ford S.M."/>
            <person name="Pesesky M.W."/>
            <person name="Lidstrom M.E."/>
        </authorList>
    </citation>
    <scope>NUCLEOTIDE SEQUENCE [LARGE SCALE GENOMIC DNA]</scope>
    <source>
        <strain evidence="5">5GB1C</strain>
    </source>
</reference>
<dbReference type="EMBL" id="CP035467">
    <property type="protein sequence ID" value="QCW80947.1"/>
    <property type="molecule type" value="Genomic_DNA"/>
</dbReference>
<gene>
    <name evidence="4" type="ORF">EQU24_00750</name>
</gene>
<dbReference type="RefSeq" id="WP_083877738.1">
    <property type="nucleotide sequence ID" value="NZ_CP035467.1"/>
</dbReference>
<dbReference type="InterPro" id="IPR025392">
    <property type="entry name" value="DUF4124"/>
</dbReference>
<evidence type="ECO:0000256" key="2">
    <source>
        <dbReference type="SAM" id="SignalP"/>
    </source>
</evidence>
<accession>A0A4P9UIZ4</accession>
<evidence type="ECO:0000313" key="5">
    <source>
        <dbReference type="Proteomes" id="UP000305881"/>
    </source>
</evidence>
<dbReference type="AlphaFoldDB" id="A0A4P9UIZ4"/>
<protein>
    <submittedName>
        <fullName evidence="4">DUF4124 domain-containing protein</fullName>
    </submittedName>
</protein>
<sequence length="335" mass="38736">MPIALLRKYLNIAAVTLLLCHAPSIHAKKMYRWVDDQGNTYFSDQVPPEHAKHRREALNQRGRVIDVIEKAKTKEELELDQRLNELREAQEKIIQKQQTYDRVLLSTFRNIDDLLLSIKNKTRTMEAQIRATEGNLNRLKSQLSGQQRKAAAFERNAQRVPESLLKDIRSTQEQIQQTEIAISRQMETLNQVKKEDDADVERYLFLTQSRTDTQPKQHKIPSIKEANELGLFYCENDHQCNQAWEIARTFVTFHSTTGPDIDTDKLIMTRSPSKDSDLSLSLSKIAISDVDYQLFLDIRCRDSSLGRELCASQRVSDIRSAFRPYINDALSRSTE</sequence>
<dbReference type="Pfam" id="PF13511">
    <property type="entry name" value="DUF4124"/>
    <property type="match status" value="1"/>
</dbReference>
<organism evidence="4 5">
    <name type="scientific">Methylotuvimicrobium buryatense</name>
    <name type="common">Methylomicrobium buryatense</name>
    <dbReference type="NCBI Taxonomy" id="95641"/>
    <lineage>
        <taxon>Bacteria</taxon>
        <taxon>Pseudomonadati</taxon>
        <taxon>Pseudomonadota</taxon>
        <taxon>Gammaproteobacteria</taxon>
        <taxon>Methylococcales</taxon>
        <taxon>Methylococcaceae</taxon>
        <taxon>Methylotuvimicrobium</taxon>
    </lineage>
</organism>
<keyword evidence="5" id="KW-1185">Reference proteome</keyword>
<keyword evidence="2" id="KW-0732">Signal</keyword>
<evidence type="ECO:0000313" key="4">
    <source>
        <dbReference type="EMBL" id="QCW80947.1"/>
    </source>
</evidence>
<dbReference type="STRING" id="675511.GCA_000341735_02853"/>
<evidence type="ECO:0000259" key="3">
    <source>
        <dbReference type="Pfam" id="PF13511"/>
    </source>
</evidence>
<name>A0A4P9UIZ4_METBY</name>
<feature type="domain" description="DUF4124" evidence="3">
    <location>
        <begin position="17"/>
        <end position="52"/>
    </location>
</feature>
<dbReference type="KEGG" id="mbur:EQU24_00750"/>
<evidence type="ECO:0000256" key="1">
    <source>
        <dbReference type="SAM" id="Coils"/>
    </source>
</evidence>
<feature type="signal peptide" evidence="2">
    <location>
        <begin position="1"/>
        <end position="27"/>
    </location>
</feature>
<dbReference type="OrthoDB" id="7064973at2"/>
<dbReference type="Proteomes" id="UP000305881">
    <property type="component" value="Chromosome"/>
</dbReference>
<feature type="coiled-coil region" evidence="1">
    <location>
        <begin position="72"/>
        <end position="195"/>
    </location>
</feature>
<keyword evidence="1" id="KW-0175">Coiled coil</keyword>